<evidence type="ECO:0000256" key="2">
    <source>
        <dbReference type="ARBA" id="ARBA00023002"/>
    </source>
</evidence>
<accession>A0A6N9HAE2</accession>
<dbReference type="PANTHER" id="PTHR10572:SF24">
    <property type="entry name" value="3-HYDROXY-3-METHYLGLUTARYL-COENZYME A REDUCTASE"/>
    <property type="match status" value="1"/>
</dbReference>
<dbReference type="NCBIfam" id="TIGR00532">
    <property type="entry name" value="HMG_CoA_R_NAD"/>
    <property type="match status" value="1"/>
</dbReference>
<gene>
    <name evidence="4" type="ORF">GSY69_12165</name>
</gene>
<dbReference type="InterPro" id="IPR009029">
    <property type="entry name" value="HMG_CoA_Rdtase_sub-bd_dom_sf"/>
</dbReference>
<dbReference type="InterPro" id="IPR002202">
    <property type="entry name" value="HMG_CoA_Rdtase"/>
</dbReference>
<comment type="pathway">
    <text evidence="3">Metabolic intermediate metabolism; (R)-mevalonate degradation; (S)-3-hydroxy-3-methylglutaryl-CoA from (R)-mevalonate: step 1/1.</text>
</comment>
<dbReference type="PANTHER" id="PTHR10572">
    <property type="entry name" value="3-HYDROXY-3-METHYLGLUTARYL-COENZYME A REDUCTASE"/>
    <property type="match status" value="1"/>
</dbReference>
<dbReference type="EC" id="1.1.1.88" evidence="3"/>
<dbReference type="GO" id="GO:0015936">
    <property type="term" value="P:coenzyme A metabolic process"/>
    <property type="evidence" value="ECO:0007669"/>
    <property type="project" value="InterPro"/>
</dbReference>
<dbReference type="CDD" id="cd00644">
    <property type="entry name" value="HMG-CoA_reductase_classII"/>
    <property type="match status" value="1"/>
</dbReference>
<evidence type="ECO:0000313" key="5">
    <source>
        <dbReference type="Proteomes" id="UP000469215"/>
    </source>
</evidence>
<name>A0A6N9HAE2_9MICO</name>
<dbReference type="Proteomes" id="UP000469215">
    <property type="component" value="Unassembled WGS sequence"/>
</dbReference>
<dbReference type="InterPro" id="IPR023076">
    <property type="entry name" value="HMG_CoA_Rdtase_CS"/>
</dbReference>
<dbReference type="PRINTS" id="PR00071">
    <property type="entry name" value="HMGCOARDTASE"/>
</dbReference>
<keyword evidence="2 3" id="KW-0560">Oxidoreductase</keyword>
<dbReference type="AlphaFoldDB" id="A0A6N9HAE2"/>
<dbReference type="Gene3D" id="1.10.8.660">
    <property type="match status" value="1"/>
</dbReference>
<dbReference type="Gene3D" id="3.90.770.10">
    <property type="entry name" value="3-hydroxy-3-methylglutaryl-coenzyme A Reductase, Chain A, domain 2"/>
    <property type="match status" value="2"/>
</dbReference>
<reference evidence="4 5" key="1">
    <citation type="submission" date="2020-01" db="EMBL/GenBank/DDBJ databases">
        <authorList>
            <person name="Deng T."/>
        </authorList>
    </citation>
    <scope>NUCLEOTIDE SEQUENCE [LARGE SCALE GENOMIC DNA]</scope>
    <source>
        <strain evidence="4 5">5221</strain>
    </source>
</reference>
<dbReference type="Pfam" id="PF00368">
    <property type="entry name" value="HMG-CoA_red"/>
    <property type="match status" value="1"/>
</dbReference>
<keyword evidence="5" id="KW-1185">Reference proteome</keyword>
<evidence type="ECO:0000256" key="1">
    <source>
        <dbReference type="ARBA" id="ARBA00007661"/>
    </source>
</evidence>
<dbReference type="PROSITE" id="PS50065">
    <property type="entry name" value="HMG_COA_REDUCTASE_4"/>
    <property type="match status" value="1"/>
</dbReference>
<dbReference type="PROSITE" id="PS00318">
    <property type="entry name" value="HMG_COA_REDUCTASE_2"/>
    <property type="match status" value="1"/>
</dbReference>
<comment type="caution">
    <text evidence="4">The sequence shown here is derived from an EMBL/GenBank/DDBJ whole genome shotgun (WGS) entry which is preliminary data.</text>
</comment>
<keyword evidence="3" id="KW-0520">NAD</keyword>
<dbReference type="SUPFAM" id="SSF55035">
    <property type="entry name" value="NAD-binding domain of HMG-CoA reductase"/>
    <property type="match status" value="1"/>
</dbReference>
<comment type="similarity">
    <text evidence="1 3">Belongs to the HMG-CoA reductase family.</text>
</comment>
<dbReference type="InterPro" id="IPR004553">
    <property type="entry name" value="HMG_CoA_Rdtase_bac-typ"/>
</dbReference>
<dbReference type="EMBL" id="WWEQ01000069">
    <property type="protein sequence ID" value="MYM20691.1"/>
    <property type="molecule type" value="Genomic_DNA"/>
</dbReference>
<evidence type="ECO:0000313" key="4">
    <source>
        <dbReference type="EMBL" id="MYM20691.1"/>
    </source>
</evidence>
<evidence type="ECO:0000256" key="3">
    <source>
        <dbReference type="RuleBase" id="RU361219"/>
    </source>
</evidence>
<dbReference type="InterPro" id="IPR009023">
    <property type="entry name" value="HMG_CoA_Rdtase_NAD(P)-bd_sf"/>
</dbReference>
<sequence length="419" mass="43193">MDSRWSGLKDIAPQERLRGTAERTGIDPDALRALDPREGLSTADADVLVENVIGVMGVPVGLAPNFIVDGEAVLVPMATEEPSVVAAAANAARLARECGGFSTSSTGPVMIAQVQIIGAADPHAAAARVLEACAELREAADAVDPMLVSLGGGCRDIEARVVHTRRGPQVVVHLIVDVRDAMGANAVNSIAESLSDRIAQLAGGRALMRILSNYADRRIVRARAVFSAAQLGGAAVVENILDAAALAEADPYRAATHNKGIMNGISAVVLATGNDTRAVEAGCHAYAARSGSYSALSRFEANAAGDLEASIEVPMPVGLVGGATRSNPVARADVAIIGTDSADRLARVITAVGLAQNVAAVRALATEGIQRGHMTLHARTVAVSAGAQGEEITEVARRLVASGTVRADRAEQVLAELRR</sequence>
<dbReference type="SUPFAM" id="SSF56542">
    <property type="entry name" value="Substrate-binding domain of HMG-CoA reductase"/>
    <property type="match status" value="1"/>
</dbReference>
<comment type="catalytic activity">
    <reaction evidence="3">
        <text>(R)-mevalonate + 2 NAD(+) + CoA = (3S)-3-hydroxy-3-methylglutaryl-CoA + 2 NADH + 2 H(+)</text>
        <dbReference type="Rhea" id="RHEA:14833"/>
        <dbReference type="ChEBI" id="CHEBI:15378"/>
        <dbReference type="ChEBI" id="CHEBI:36464"/>
        <dbReference type="ChEBI" id="CHEBI:43074"/>
        <dbReference type="ChEBI" id="CHEBI:57287"/>
        <dbReference type="ChEBI" id="CHEBI:57540"/>
        <dbReference type="ChEBI" id="CHEBI:57945"/>
        <dbReference type="EC" id="1.1.1.88"/>
    </reaction>
</comment>
<dbReference type="UniPathway" id="UPA00257">
    <property type="reaction ID" value="UER00367"/>
</dbReference>
<organism evidence="4 5">
    <name type="scientific">Brevibacterium rongguiense</name>
    <dbReference type="NCBI Taxonomy" id="2695267"/>
    <lineage>
        <taxon>Bacteria</taxon>
        <taxon>Bacillati</taxon>
        <taxon>Actinomycetota</taxon>
        <taxon>Actinomycetes</taxon>
        <taxon>Micrococcales</taxon>
        <taxon>Brevibacteriaceae</taxon>
        <taxon>Brevibacterium</taxon>
    </lineage>
</organism>
<dbReference type="PROSITE" id="PS01192">
    <property type="entry name" value="HMG_COA_REDUCTASE_3"/>
    <property type="match status" value="1"/>
</dbReference>
<dbReference type="InterPro" id="IPR023074">
    <property type="entry name" value="HMG_CoA_Rdtase_cat_sf"/>
</dbReference>
<protein>
    <recommendedName>
        <fullName evidence="3">3-hydroxy-3-methylglutaryl coenzyme A reductase</fullName>
        <shortName evidence="3">HMG-CoA reductase</shortName>
        <ecNumber evidence="3">1.1.1.88</ecNumber>
    </recommendedName>
</protein>
<dbReference type="PROSITE" id="PS00066">
    <property type="entry name" value="HMG_COA_REDUCTASE_1"/>
    <property type="match status" value="1"/>
</dbReference>
<dbReference type="GO" id="GO:0004420">
    <property type="term" value="F:hydroxymethylglutaryl-CoA reductase (NADPH) activity"/>
    <property type="evidence" value="ECO:0007669"/>
    <property type="project" value="InterPro"/>
</dbReference>
<proteinExistence type="inferred from homology"/>
<dbReference type="GO" id="GO:0140643">
    <property type="term" value="F:hydroxymethylglutaryl-CoA reductase (NADH) activity"/>
    <property type="evidence" value="ECO:0007669"/>
    <property type="project" value="UniProtKB-EC"/>
</dbReference>